<dbReference type="GO" id="GO:0016020">
    <property type="term" value="C:membrane"/>
    <property type="evidence" value="ECO:0007669"/>
    <property type="project" value="InterPro"/>
</dbReference>
<name>A0A8S2I6M4_9BILA</name>
<protein>
    <recommendedName>
        <fullName evidence="1">MAM domain-containing protein</fullName>
    </recommendedName>
</protein>
<dbReference type="Proteomes" id="UP000682733">
    <property type="component" value="Unassembled WGS sequence"/>
</dbReference>
<dbReference type="EMBL" id="CAJOBA010004345">
    <property type="protein sequence ID" value="CAF3710475.1"/>
    <property type="molecule type" value="Genomic_DNA"/>
</dbReference>
<gene>
    <name evidence="2" type="ORF">TMI583_LOCUS11310</name>
</gene>
<sequence length="86" mass="9768">MTLDSTNSQSNCFRFWYHMYGSDVGTLNIYLSNSTQSRIWSLSGGRANQWYEGQVSYEINSAHQIIIEGIRGKDFMGGISVDDLTF</sequence>
<dbReference type="CDD" id="cd06263">
    <property type="entry name" value="MAM"/>
    <property type="match status" value="1"/>
</dbReference>
<reference evidence="2" key="1">
    <citation type="submission" date="2021-02" db="EMBL/GenBank/DDBJ databases">
        <authorList>
            <person name="Nowell W R."/>
        </authorList>
    </citation>
    <scope>NUCLEOTIDE SEQUENCE</scope>
</reference>
<feature type="domain" description="MAM" evidence="1">
    <location>
        <begin position="1"/>
        <end position="86"/>
    </location>
</feature>
<evidence type="ECO:0000259" key="1">
    <source>
        <dbReference type="PROSITE" id="PS50060"/>
    </source>
</evidence>
<feature type="non-terminal residue" evidence="2">
    <location>
        <position position="1"/>
    </location>
</feature>
<dbReference type="PANTHER" id="PTHR23282">
    <property type="entry name" value="APICAL ENDOSOMAL GLYCOPROTEIN PRECURSOR"/>
    <property type="match status" value="1"/>
</dbReference>
<evidence type="ECO:0000313" key="3">
    <source>
        <dbReference type="Proteomes" id="UP000682733"/>
    </source>
</evidence>
<dbReference type="AlphaFoldDB" id="A0A8S2I6M4"/>
<dbReference type="Gene3D" id="2.60.120.200">
    <property type="match status" value="1"/>
</dbReference>
<dbReference type="Pfam" id="PF00629">
    <property type="entry name" value="MAM"/>
    <property type="match status" value="1"/>
</dbReference>
<dbReference type="PROSITE" id="PS50060">
    <property type="entry name" value="MAM_2"/>
    <property type="match status" value="1"/>
</dbReference>
<dbReference type="InterPro" id="IPR000998">
    <property type="entry name" value="MAM_dom"/>
</dbReference>
<organism evidence="2 3">
    <name type="scientific">Didymodactylos carnosus</name>
    <dbReference type="NCBI Taxonomy" id="1234261"/>
    <lineage>
        <taxon>Eukaryota</taxon>
        <taxon>Metazoa</taxon>
        <taxon>Spiralia</taxon>
        <taxon>Gnathifera</taxon>
        <taxon>Rotifera</taxon>
        <taxon>Eurotatoria</taxon>
        <taxon>Bdelloidea</taxon>
        <taxon>Philodinida</taxon>
        <taxon>Philodinidae</taxon>
        <taxon>Didymodactylos</taxon>
    </lineage>
</organism>
<dbReference type="SUPFAM" id="SSF49899">
    <property type="entry name" value="Concanavalin A-like lectins/glucanases"/>
    <property type="match status" value="1"/>
</dbReference>
<dbReference type="InterPro" id="IPR051560">
    <property type="entry name" value="MAM_domain-containing"/>
</dbReference>
<comment type="caution">
    <text evidence="2">The sequence shown here is derived from an EMBL/GenBank/DDBJ whole genome shotgun (WGS) entry which is preliminary data.</text>
</comment>
<accession>A0A8S2I6M4</accession>
<proteinExistence type="predicted"/>
<dbReference type="PANTHER" id="PTHR23282:SF142">
    <property type="entry name" value="MAM DOMAIN-CONTAINING PROTEIN"/>
    <property type="match status" value="1"/>
</dbReference>
<dbReference type="InterPro" id="IPR013320">
    <property type="entry name" value="ConA-like_dom_sf"/>
</dbReference>
<evidence type="ECO:0000313" key="2">
    <source>
        <dbReference type="EMBL" id="CAF3710475.1"/>
    </source>
</evidence>